<gene>
    <name evidence="14" type="ORF">A3C06_01490</name>
</gene>
<dbReference type="GO" id="GO:0005524">
    <property type="term" value="F:ATP binding"/>
    <property type="evidence" value="ECO:0007669"/>
    <property type="project" value="UniProtKB-KW"/>
</dbReference>
<evidence type="ECO:0000256" key="10">
    <source>
        <dbReference type="ARBA" id="ARBA00047552"/>
    </source>
</evidence>
<dbReference type="AlphaFoldDB" id="A0A1G2MSG7"/>
<evidence type="ECO:0000256" key="2">
    <source>
        <dbReference type="ARBA" id="ARBA00011245"/>
    </source>
</evidence>
<evidence type="ECO:0000256" key="3">
    <source>
        <dbReference type="ARBA" id="ARBA00013169"/>
    </source>
</evidence>
<dbReference type="Gene3D" id="1.10.730.10">
    <property type="entry name" value="Isoleucyl-tRNA Synthetase, Domain 1"/>
    <property type="match status" value="1"/>
</dbReference>
<name>A0A1G2MSG7_9BACT</name>
<dbReference type="SUPFAM" id="SSF47323">
    <property type="entry name" value="Anticodon-binding domain of a subclass of class I aminoacyl-tRNA synthetases"/>
    <property type="match status" value="1"/>
</dbReference>
<dbReference type="InterPro" id="IPR002303">
    <property type="entry name" value="Valyl-tRNA_ligase"/>
</dbReference>
<keyword evidence="8" id="KW-0648">Protein biosynthesis</keyword>
<protein>
    <recommendedName>
        <fullName evidence="3 11">Valine--tRNA ligase</fullName>
        <ecNumber evidence="3 11">6.1.1.9</ecNumber>
    </recommendedName>
</protein>
<dbReference type="Pfam" id="PF08264">
    <property type="entry name" value="Anticodon_1"/>
    <property type="match status" value="1"/>
</dbReference>
<dbReference type="NCBIfam" id="TIGR00422">
    <property type="entry name" value="valS"/>
    <property type="match status" value="1"/>
</dbReference>
<dbReference type="NCBIfam" id="NF004349">
    <property type="entry name" value="PRK05729.1"/>
    <property type="match status" value="1"/>
</dbReference>
<evidence type="ECO:0000259" key="12">
    <source>
        <dbReference type="Pfam" id="PF00133"/>
    </source>
</evidence>
<evidence type="ECO:0000256" key="9">
    <source>
        <dbReference type="ARBA" id="ARBA00023146"/>
    </source>
</evidence>
<evidence type="ECO:0000256" key="1">
    <source>
        <dbReference type="ARBA" id="ARBA00004496"/>
    </source>
</evidence>
<keyword evidence="4" id="KW-0963">Cytoplasm</keyword>
<comment type="subcellular location">
    <subcellularLocation>
        <location evidence="1">Cytoplasm</location>
    </subcellularLocation>
</comment>
<keyword evidence="5 14" id="KW-0436">Ligase</keyword>
<dbReference type="InterPro" id="IPR009080">
    <property type="entry name" value="tRNAsynth_Ia_anticodon-bd"/>
</dbReference>
<keyword evidence="7" id="KW-0067">ATP-binding</keyword>
<keyword evidence="9" id="KW-0030">Aminoacyl-tRNA synthetase</keyword>
<dbReference type="Gene3D" id="3.40.50.620">
    <property type="entry name" value="HUPs"/>
    <property type="match status" value="3"/>
</dbReference>
<dbReference type="CDD" id="cd00817">
    <property type="entry name" value="ValRS_core"/>
    <property type="match status" value="1"/>
</dbReference>
<sequence>MIDHSGEKTPPNINERLLKPYNCLEVEDRIYKAWEEGGYFNPDVCIKDGITDAQAEYFSMVLPPPNVTGSLHMGSAFMLAIEDVMVRFARMRGKRTLWIPGTDHAAIATQTKVEGIIYKEEKKRRHDLGRQEFLKRVETFASESHDTIVKQIRKMGCSIDWSREAFTLDEKRSLAVKTAFKRMYDEGLIYRAHRIVNWDPKGQTTISDDELVYKAEKTKLYTFRYAKNFPIAISTTRPETKVGDTAVAVHPSDTRYQKYVGKEYDVEFAGVSLHIKVVADETVESTFGTGAVGVTPAHSQVDWEIAERHHLPLIPIIDEYARMTVANPHLNGKKVAEARQIVVDWLTSQKLIEKEEEIEHNVATAERTGGMVEPLPKLQWFVNVNAKIKNQSERLTGIRKGQDASLKELMLAAVKSGQTKIIPDRFEKVYFNWVENLRDWCVSRQIWYGHQIPVWYKGTETYCDIRPPQGDGWTQDSDTLDTWFSSGLWTFSTLGWPATAETAVAGKPGSENDFANYHPTIILETAYDILFFWVARMILMSTYLVGDIPFKAVYLHGIVRDKEGRKISKSLGNNTDPLEVISKYGADAMRMSLLVGTGPGNDSKISEEKLKAYKHFANKLWNIARFVFSNTEHIHTDQKNLGPEDLKKLEQFRDFTKETTDDLEHYRFYLAAEKIYHYLWHTFADILIEETKPLLFGDDGAEKISAQTVLRIIFNDSLKLLHPFMPFITEEIWSFSNTDKSGNALHFLMVQRWPQ</sequence>
<dbReference type="GO" id="GO:0004832">
    <property type="term" value="F:valine-tRNA ligase activity"/>
    <property type="evidence" value="ECO:0007669"/>
    <property type="project" value="UniProtKB-UniRule"/>
</dbReference>
<feature type="domain" description="Aminoacyl-tRNA synthetase class Ia" evidence="12">
    <location>
        <begin position="472"/>
        <end position="605"/>
    </location>
</feature>
<comment type="catalytic activity">
    <reaction evidence="10">
        <text>tRNA(Val) + L-valine + ATP = L-valyl-tRNA(Val) + AMP + diphosphate</text>
        <dbReference type="Rhea" id="RHEA:10704"/>
        <dbReference type="Rhea" id="RHEA-COMP:9672"/>
        <dbReference type="Rhea" id="RHEA-COMP:9708"/>
        <dbReference type="ChEBI" id="CHEBI:30616"/>
        <dbReference type="ChEBI" id="CHEBI:33019"/>
        <dbReference type="ChEBI" id="CHEBI:57762"/>
        <dbReference type="ChEBI" id="CHEBI:78442"/>
        <dbReference type="ChEBI" id="CHEBI:78537"/>
        <dbReference type="ChEBI" id="CHEBI:456215"/>
        <dbReference type="EC" id="6.1.1.9"/>
    </reaction>
</comment>
<feature type="domain" description="Methionyl/Valyl/Leucyl/Isoleucyl-tRNA synthetase anticodon-binding" evidence="13">
    <location>
        <begin position="649"/>
        <end position="754"/>
    </location>
</feature>
<dbReference type="CDD" id="cd07962">
    <property type="entry name" value="Anticodon_Ia_Val"/>
    <property type="match status" value="1"/>
</dbReference>
<evidence type="ECO:0000256" key="6">
    <source>
        <dbReference type="ARBA" id="ARBA00022741"/>
    </source>
</evidence>
<comment type="subunit">
    <text evidence="2">Monomer.</text>
</comment>
<evidence type="ECO:0000313" key="14">
    <source>
        <dbReference type="EMBL" id="OHA26793.1"/>
    </source>
</evidence>
<dbReference type="Proteomes" id="UP000177565">
    <property type="component" value="Unassembled WGS sequence"/>
</dbReference>
<dbReference type="Pfam" id="PF00133">
    <property type="entry name" value="tRNA-synt_1"/>
    <property type="match status" value="2"/>
</dbReference>
<dbReference type="GO" id="GO:0002161">
    <property type="term" value="F:aminoacyl-tRNA deacylase activity"/>
    <property type="evidence" value="ECO:0007669"/>
    <property type="project" value="InterPro"/>
</dbReference>
<evidence type="ECO:0000256" key="8">
    <source>
        <dbReference type="ARBA" id="ARBA00022917"/>
    </source>
</evidence>
<dbReference type="SUPFAM" id="SSF52374">
    <property type="entry name" value="Nucleotidylyl transferase"/>
    <property type="match status" value="1"/>
</dbReference>
<keyword evidence="6" id="KW-0547">Nucleotide-binding</keyword>
<dbReference type="InterPro" id="IPR014729">
    <property type="entry name" value="Rossmann-like_a/b/a_fold"/>
</dbReference>
<dbReference type="PANTHER" id="PTHR11946:SF93">
    <property type="entry name" value="VALINE--TRNA LIGASE, CHLOROPLASTIC_MITOCHONDRIAL 2"/>
    <property type="match status" value="1"/>
</dbReference>
<dbReference type="FunFam" id="3.40.50.620:FF:000032">
    <property type="entry name" value="Valine--tRNA ligase"/>
    <property type="match status" value="1"/>
</dbReference>
<proteinExistence type="predicted"/>
<dbReference type="EC" id="6.1.1.9" evidence="3 11"/>
<dbReference type="PRINTS" id="PR00986">
    <property type="entry name" value="TRNASYNTHVAL"/>
</dbReference>
<evidence type="ECO:0000256" key="11">
    <source>
        <dbReference type="NCBIfam" id="TIGR00422"/>
    </source>
</evidence>
<dbReference type="InterPro" id="IPR009008">
    <property type="entry name" value="Val/Leu/Ile-tRNA-synth_edit"/>
</dbReference>
<evidence type="ECO:0000313" key="15">
    <source>
        <dbReference type="Proteomes" id="UP000177565"/>
    </source>
</evidence>
<dbReference type="InterPro" id="IPR002300">
    <property type="entry name" value="aa-tRNA-synth_Ia"/>
</dbReference>
<dbReference type="EMBL" id="MHRQ01000016">
    <property type="protein sequence ID" value="OHA26793.1"/>
    <property type="molecule type" value="Genomic_DNA"/>
</dbReference>
<evidence type="ECO:0000256" key="5">
    <source>
        <dbReference type="ARBA" id="ARBA00022598"/>
    </source>
</evidence>
<accession>A0A1G2MSG7</accession>
<evidence type="ECO:0000256" key="4">
    <source>
        <dbReference type="ARBA" id="ARBA00022490"/>
    </source>
</evidence>
<dbReference type="GO" id="GO:0005829">
    <property type="term" value="C:cytosol"/>
    <property type="evidence" value="ECO:0007669"/>
    <property type="project" value="TreeGrafter"/>
</dbReference>
<dbReference type="PANTHER" id="PTHR11946">
    <property type="entry name" value="VALYL-TRNA SYNTHETASES"/>
    <property type="match status" value="1"/>
</dbReference>
<comment type="caution">
    <text evidence="14">The sequence shown here is derived from an EMBL/GenBank/DDBJ whole genome shotgun (WGS) entry which is preliminary data.</text>
</comment>
<dbReference type="Gene3D" id="3.90.740.10">
    <property type="entry name" value="Valyl/Leucyl/Isoleucyl-tRNA synthetase, editing domain"/>
    <property type="match status" value="1"/>
</dbReference>
<organism evidence="14 15">
    <name type="scientific">Candidatus Taylorbacteria bacterium RIFCSPHIGHO2_02_FULL_46_13</name>
    <dbReference type="NCBI Taxonomy" id="1802312"/>
    <lineage>
        <taxon>Bacteria</taxon>
        <taxon>Candidatus Tayloriibacteriota</taxon>
    </lineage>
</organism>
<dbReference type="InterPro" id="IPR013155">
    <property type="entry name" value="M/V/L/I-tRNA-synth_anticd-bd"/>
</dbReference>
<dbReference type="GO" id="GO:0006438">
    <property type="term" value="P:valyl-tRNA aminoacylation"/>
    <property type="evidence" value="ECO:0007669"/>
    <property type="project" value="UniProtKB-UniRule"/>
</dbReference>
<dbReference type="STRING" id="1802312.A3C06_01490"/>
<dbReference type="InterPro" id="IPR033705">
    <property type="entry name" value="Anticodon_Ia_Val"/>
</dbReference>
<dbReference type="SUPFAM" id="SSF50677">
    <property type="entry name" value="ValRS/IleRS/LeuRS editing domain"/>
    <property type="match status" value="1"/>
</dbReference>
<feature type="domain" description="Aminoacyl-tRNA synthetase class Ia" evidence="12">
    <location>
        <begin position="30"/>
        <end position="459"/>
    </location>
</feature>
<evidence type="ECO:0000256" key="7">
    <source>
        <dbReference type="ARBA" id="ARBA00022840"/>
    </source>
</evidence>
<reference evidence="14 15" key="1">
    <citation type="journal article" date="2016" name="Nat. Commun.">
        <title>Thousands of microbial genomes shed light on interconnected biogeochemical processes in an aquifer system.</title>
        <authorList>
            <person name="Anantharaman K."/>
            <person name="Brown C.T."/>
            <person name="Hug L.A."/>
            <person name="Sharon I."/>
            <person name="Castelle C.J."/>
            <person name="Probst A.J."/>
            <person name="Thomas B.C."/>
            <person name="Singh A."/>
            <person name="Wilkins M.J."/>
            <person name="Karaoz U."/>
            <person name="Brodie E.L."/>
            <person name="Williams K.H."/>
            <person name="Hubbard S.S."/>
            <person name="Banfield J.F."/>
        </authorList>
    </citation>
    <scope>NUCLEOTIDE SEQUENCE [LARGE SCALE GENOMIC DNA]</scope>
</reference>
<evidence type="ECO:0000259" key="13">
    <source>
        <dbReference type="Pfam" id="PF08264"/>
    </source>
</evidence>